<accession>A0AAN9AGV4</accession>
<protein>
    <submittedName>
        <fullName evidence="1">Uncharacterized protein</fullName>
    </submittedName>
</protein>
<evidence type="ECO:0000313" key="1">
    <source>
        <dbReference type="EMBL" id="KAK7086668.1"/>
    </source>
</evidence>
<keyword evidence="2" id="KW-1185">Reference proteome</keyword>
<evidence type="ECO:0000313" key="2">
    <source>
        <dbReference type="Proteomes" id="UP001381693"/>
    </source>
</evidence>
<sequence length="66" mass="7468">MKVAEFEEVRQCYSVNVVRVTEDPERVANLQALARGLSAAEHSTFMTELVAKYHDTNAQDTPSRTR</sequence>
<proteinExistence type="predicted"/>
<gene>
    <name evidence="1" type="ORF">SK128_024864</name>
</gene>
<comment type="caution">
    <text evidence="1">The sequence shown here is derived from an EMBL/GenBank/DDBJ whole genome shotgun (WGS) entry which is preliminary data.</text>
</comment>
<dbReference type="Proteomes" id="UP001381693">
    <property type="component" value="Unassembled WGS sequence"/>
</dbReference>
<organism evidence="1 2">
    <name type="scientific">Halocaridina rubra</name>
    <name type="common">Hawaiian red shrimp</name>
    <dbReference type="NCBI Taxonomy" id="373956"/>
    <lineage>
        <taxon>Eukaryota</taxon>
        <taxon>Metazoa</taxon>
        <taxon>Ecdysozoa</taxon>
        <taxon>Arthropoda</taxon>
        <taxon>Crustacea</taxon>
        <taxon>Multicrustacea</taxon>
        <taxon>Malacostraca</taxon>
        <taxon>Eumalacostraca</taxon>
        <taxon>Eucarida</taxon>
        <taxon>Decapoda</taxon>
        <taxon>Pleocyemata</taxon>
        <taxon>Caridea</taxon>
        <taxon>Atyoidea</taxon>
        <taxon>Atyidae</taxon>
        <taxon>Halocaridina</taxon>
    </lineage>
</organism>
<dbReference type="EMBL" id="JAXCGZ010000115">
    <property type="protein sequence ID" value="KAK7086668.1"/>
    <property type="molecule type" value="Genomic_DNA"/>
</dbReference>
<dbReference type="AlphaFoldDB" id="A0AAN9AGV4"/>
<name>A0AAN9AGV4_HALRR</name>
<reference evidence="1 2" key="1">
    <citation type="submission" date="2023-11" db="EMBL/GenBank/DDBJ databases">
        <title>Halocaridina rubra genome assembly.</title>
        <authorList>
            <person name="Smith C."/>
        </authorList>
    </citation>
    <scope>NUCLEOTIDE SEQUENCE [LARGE SCALE GENOMIC DNA]</scope>
    <source>
        <strain evidence="1">EP-1</strain>
        <tissue evidence="1">Whole</tissue>
    </source>
</reference>